<sequence>MGDLAIHISHTGDEEVLSEALASAWACWIVTDSVCAEKNLSTGSCGSGERLLS</sequence>
<proteinExistence type="predicted"/>
<reference evidence="1" key="1">
    <citation type="submission" date="2018-10" db="EMBL/GenBank/DDBJ databases">
        <authorList>
            <person name="Gruber-Vodicka H."/>
            <person name="Jaeckle O."/>
        </authorList>
    </citation>
    <scope>NUCLEOTIDE SEQUENCE</scope>
</reference>
<gene>
    <name evidence="1" type="ORF">RIEGSTA812A_PEG_651</name>
</gene>
<organism evidence="1">
    <name type="scientific">invertebrate metagenome</name>
    <dbReference type="NCBI Taxonomy" id="1711999"/>
    <lineage>
        <taxon>unclassified sequences</taxon>
        <taxon>metagenomes</taxon>
        <taxon>organismal metagenomes</taxon>
    </lineage>
</organism>
<accession>A0A484HAM7</accession>
<protein>
    <submittedName>
        <fullName evidence="1">Uncharacterized protein</fullName>
    </submittedName>
</protein>
<dbReference type="EMBL" id="LR026963">
    <property type="protein sequence ID" value="VBB69178.1"/>
    <property type="molecule type" value="Genomic_DNA"/>
</dbReference>
<name>A0A484HAM7_9ZZZZ</name>
<evidence type="ECO:0000313" key="1">
    <source>
        <dbReference type="EMBL" id="VBB69178.1"/>
    </source>
</evidence>
<dbReference type="AlphaFoldDB" id="A0A484HAM7"/>